<name>A0A9X3C2L6_9MYCO</name>
<evidence type="ECO:0000313" key="3">
    <source>
        <dbReference type="Proteomes" id="UP001141629"/>
    </source>
</evidence>
<protein>
    <submittedName>
        <fullName evidence="2">Uncharacterized protein</fullName>
    </submittedName>
</protein>
<comment type="caution">
    <text evidence="2">The sequence shown here is derived from an EMBL/GenBank/DDBJ whole genome shotgun (WGS) entry which is preliminary data.</text>
</comment>
<reference evidence="2" key="1">
    <citation type="submission" date="2020-07" db="EMBL/GenBank/DDBJ databases">
        <authorList>
            <person name="Pettersson B.M.F."/>
            <person name="Behra P.R.K."/>
            <person name="Ramesh M."/>
            <person name="Das S."/>
            <person name="Dasgupta S."/>
            <person name="Kirsebom L.A."/>
        </authorList>
    </citation>
    <scope>NUCLEOTIDE SEQUENCE</scope>
    <source>
        <strain evidence="2">DSM 44838</strain>
    </source>
</reference>
<organism evidence="2 3">
    <name type="scientific">Mycobacterium yunnanensis</name>
    <dbReference type="NCBI Taxonomy" id="368477"/>
    <lineage>
        <taxon>Bacteria</taxon>
        <taxon>Bacillati</taxon>
        <taxon>Actinomycetota</taxon>
        <taxon>Actinomycetes</taxon>
        <taxon>Mycobacteriales</taxon>
        <taxon>Mycobacteriaceae</taxon>
        <taxon>Mycobacterium</taxon>
    </lineage>
</organism>
<dbReference type="RefSeq" id="WP_263996177.1">
    <property type="nucleotide sequence ID" value="NZ_JACKVK010000008.1"/>
</dbReference>
<keyword evidence="1" id="KW-0812">Transmembrane</keyword>
<reference evidence="2" key="2">
    <citation type="journal article" date="2022" name="BMC Genomics">
        <title>Comparative genome analysis of mycobacteria focusing on tRNA and non-coding RNA.</title>
        <authorList>
            <person name="Behra P.R.K."/>
            <person name="Pettersson B.M.F."/>
            <person name="Ramesh M."/>
            <person name="Das S."/>
            <person name="Dasgupta S."/>
            <person name="Kirsebom L.A."/>
        </authorList>
    </citation>
    <scope>NUCLEOTIDE SEQUENCE</scope>
    <source>
        <strain evidence="2">DSM 44838</strain>
    </source>
</reference>
<keyword evidence="1" id="KW-1133">Transmembrane helix</keyword>
<keyword evidence="1" id="KW-0472">Membrane</keyword>
<evidence type="ECO:0000256" key="1">
    <source>
        <dbReference type="SAM" id="Phobius"/>
    </source>
</evidence>
<accession>A0A9X3C2L6</accession>
<sequence>MHVVVLVWRCGAYVRHSCSGGYEGRVTNRGNGVGGCGYCRRTGGGGTMAEISGAGAERAISPKDVFQRSNMPSRWERIAGVAPKIDADRKFLAYVAARYQGEERLPHPSDVTPPAALFVRRIAMVVAPGSVLIVALGLAEHPAVAVVGGALLTCAMLVLVVVAAWASQSIRRYRDLHARAMQAESRLQSERLSTADADTLNEMIQCDEGTLAYCAAKIASEIDRDPGWEEHSVGFLQIDLWDELADVGASARRIAQDRKATEQLERGRLRDDTEVRAVITEDKEHRRAALATLAARVHDFADYRDRVQRISAREVRDRTSLDRATRLASDEQARNRLT</sequence>
<gene>
    <name evidence="2" type="ORF">H7K45_12690</name>
</gene>
<dbReference type="Proteomes" id="UP001141629">
    <property type="component" value="Unassembled WGS sequence"/>
</dbReference>
<proteinExistence type="predicted"/>
<dbReference type="AlphaFoldDB" id="A0A9X3C2L6"/>
<feature type="transmembrane region" description="Helical" evidence="1">
    <location>
        <begin position="122"/>
        <end position="139"/>
    </location>
</feature>
<feature type="transmembrane region" description="Helical" evidence="1">
    <location>
        <begin position="145"/>
        <end position="166"/>
    </location>
</feature>
<keyword evidence="3" id="KW-1185">Reference proteome</keyword>
<dbReference type="EMBL" id="JACKVK010000008">
    <property type="protein sequence ID" value="MCV7421401.1"/>
    <property type="molecule type" value="Genomic_DNA"/>
</dbReference>
<evidence type="ECO:0000313" key="2">
    <source>
        <dbReference type="EMBL" id="MCV7421401.1"/>
    </source>
</evidence>